<keyword evidence="5 7" id="KW-1133">Transmembrane helix</keyword>
<sequence>MSDEKTEQPSDKKLEDARRDGKVVKSADLTAAAVLLATGGLMLLAGPALGDGLRALLTTALDPVAIGRPDADLLLYARRIGLQGLLLLAPFLLVGMLAAVVGTLAQTGINLSFKPVEPKFDAVNPGAGLTRIFSVRSMVDLGKMTVKAVLIFLVMWKTLTVLAPLLVGAAYQPALDAAQLAWRVLARFLLVGGVLFLLLGAADYGIQRWLFMRDQRMSKDEVKREYKESDGDPHLKGQRKMLAKEIALGPPPPDRDRLRRAQAVIVNPTHYAVALCYEPGGLGLPQVVAKGLDEQALEIRRMAQELAIPIVGNPPLARALYTVPLDCAIPEPLFDTVAAILRWVRDIGTPHAADVPPTSSDLVDPL</sequence>
<reference evidence="8 9" key="1">
    <citation type="submission" date="2022-08" db="EMBL/GenBank/DDBJ databases">
        <title>Reclassification of Massilia species as members of the genera Telluria, Duganella, Pseudoduganella, Mokoshia gen. nov. and Zemynaea gen. nov. using orthogonal and non-orthogonal genome-based approaches.</title>
        <authorList>
            <person name="Bowman J.P."/>
        </authorList>
    </citation>
    <scope>NUCLEOTIDE SEQUENCE [LARGE SCALE GENOMIC DNA]</scope>
    <source>
        <strain evidence="8 9">JCM 31316</strain>
    </source>
</reference>
<evidence type="ECO:0000313" key="8">
    <source>
        <dbReference type="EMBL" id="MCS0581880.1"/>
    </source>
</evidence>
<dbReference type="PANTHER" id="PTHR30531">
    <property type="entry name" value="FLAGELLAR BIOSYNTHETIC PROTEIN FLHB"/>
    <property type="match status" value="1"/>
</dbReference>
<accession>A0ABT1ZPT3</accession>
<dbReference type="EMBL" id="JANUGW010000005">
    <property type="protein sequence ID" value="MCS0581880.1"/>
    <property type="molecule type" value="Genomic_DNA"/>
</dbReference>
<comment type="subcellular location">
    <subcellularLocation>
        <location evidence="1">Cell membrane</location>
        <topology evidence="1">Multi-pass membrane protein</topology>
    </subcellularLocation>
</comment>
<feature type="transmembrane region" description="Helical" evidence="7">
    <location>
        <begin position="148"/>
        <end position="172"/>
    </location>
</feature>
<evidence type="ECO:0000256" key="6">
    <source>
        <dbReference type="ARBA" id="ARBA00023136"/>
    </source>
</evidence>
<evidence type="ECO:0000256" key="4">
    <source>
        <dbReference type="ARBA" id="ARBA00022692"/>
    </source>
</evidence>
<keyword evidence="9" id="KW-1185">Reference proteome</keyword>
<dbReference type="Pfam" id="PF01312">
    <property type="entry name" value="Bac_export_2"/>
    <property type="match status" value="1"/>
</dbReference>
<comment type="similarity">
    <text evidence="2">Belongs to the type III secretion exporter family.</text>
</comment>
<evidence type="ECO:0000256" key="3">
    <source>
        <dbReference type="ARBA" id="ARBA00022475"/>
    </source>
</evidence>
<dbReference type="InterPro" id="IPR006307">
    <property type="entry name" value="BsaZ-like"/>
</dbReference>
<feature type="transmembrane region" description="Helical" evidence="7">
    <location>
        <begin position="29"/>
        <end position="49"/>
    </location>
</feature>
<gene>
    <name evidence="8" type="primary">sctU</name>
    <name evidence="8" type="ORF">NX784_09775</name>
</gene>
<proteinExistence type="inferred from homology"/>
<feature type="transmembrane region" description="Helical" evidence="7">
    <location>
        <begin position="80"/>
        <end position="105"/>
    </location>
</feature>
<keyword evidence="4 7" id="KW-0812">Transmembrane</keyword>
<evidence type="ECO:0000256" key="2">
    <source>
        <dbReference type="ARBA" id="ARBA00010690"/>
    </source>
</evidence>
<protein>
    <submittedName>
        <fullName evidence="8">Type III secretion system export apparatus subunit SctU</fullName>
    </submittedName>
</protein>
<dbReference type="NCBIfam" id="TIGR01404">
    <property type="entry name" value="FlhB_rel_III"/>
    <property type="match status" value="1"/>
</dbReference>
<dbReference type="PANTHER" id="PTHR30531:SF12">
    <property type="entry name" value="FLAGELLAR BIOSYNTHETIC PROTEIN FLHB"/>
    <property type="match status" value="1"/>
</dbReference>
<evidence type="ECO:0000313" key="9">
    <source>
        <dbReference type="Proteomes" id="UP001204151"/>
    </source>
</evidence>
<dbReference type="Proteomes" id="UP001204151">
    <property type="component" value="Unassembled WGS sequence"/>
</dbReference>
<dbReference type="Gene3D" id="3.40.1690.10">
    <property type="entry name" value="secretion proteins EscU"/>
    <property type="match status" value="1"/>
</dbReference>
<dbReference type="InterPro" id="IPR029025">
    <property type="entry name" value="T3SS_substrate_exporter_C"/>
</dbReference>
<name>A0ABT1ZPT3_9BURK</name>
<dbReference type="PRINTS" id="PR00950">
    <property type="entry name" value="TYPE3IMSPROT"/>
</dbReference>
<feature type="transmembrane region" description="Helical" evidence="7">
    <location>
        <begin position="184"/>
        <end position="206"/>
    </location>
</feature>
<comment type="caution">
    <text evidence="8">The sequence shown here is derived from an EMBL/GenBank/DDBJ whole genome shotgun (WGS) entry which is preliminary data.</text>
</comment>
<evidence type="ECO:0000256" key="5">
    <source>
        <dbReference type="ARBA" id="ARBA00022989"/>
    </source>
</evidence>
<dbReference type="RefSeq" id="WP_258816450.1">
    <property type="nucleotide sequence ID" value="NZ_JANUGW010000005.1"/>
</dbReference>
<keyword evidence="3" id="KW-1003">Cell membrane</keyword>
<evidence type="ECO:0000256" key="7">
    <source>
        <dbReference type="SAM" id="Phobius"/>
    </source>
</evidence>
<evidence type="ECO:0000256" key="1">
    <source>
        <dbReference type="ARBA" id="ARBA00004651"/>
    </source>
</evidence>
<dbReference type="SUPFAM" id="SSF160544">
    <property type="entry name" value="EscU C-terminal domain-like"/>
    <property type="match status" value="1"/>
</dbReference>
<organism evidence="8 9">
    <name type="scientific">Massilia pinisoli</name>
    <dbReference type="NCBI Taxonomy" id="1772194"/>
    <lineage>
        <taxon>Bacteria</taxon>
        <taxon>Pseudomonadati</taxon>
        <taxon>Pseudomonadota</taxon>
        <taxon>Betaproteobacteria</taxon>
        <taxon>Burkholderiales</taxon>
        <taxon>Oxalobacteraceae</taxon>
        <taxon>Telluria group</taxon>
        <taxon>Massilia</taxon>
    </lineage>
</organism>
<keyword evidence="6 7" id="KW-0472">Membrane</keyword>
<dbReference type="InterPro" id="IPR006135">
    <property type="entry name" value="T3SS_substrate_exporter"/>
</dbReference>